<name>G0MT71_CAEBE</name>
<keyword evidence="3" id="KW-1185">Reference proteome</keyword>
<dbReference type="HOGENOM" id="CLU_2608138_0_0_1"/>
<feature type="transmembrane region" description="Helical" evidence="1">
    <location>
        <begin position="46"/>
        <end position="65"/>
    </location>
</feature>
<sequence>MVFTLKWDNPMQLGTIKPPCLRRPEECETTSQMVQNDLHFLFPAYYLQYSVIVANLIIQIMYTRLGSTKKFLKKVGLNS</sequence>
<dbReference type="AlphaFoldDB" id="G0MT71"/>
<organism evidence="3">
    <name type="scientific">Caenorhabditis brenneri</name>
    <name type="common">Nematode worm</name>
    <dbReference type="NCBI Taxonomy" id="135651"/>
    <lineage>
        <taxon>Eukaryota</taxon>
        <taxon>Metazoa</taxon>
        <taxon>Ecdysozoa</taxon>
        <taxon>Nematoda</taxon>
        <taxon>Chromadorea</taxon>
        <taxon>Rhabditida</taxon>
        <taxon>Rhabditina</taxon>
        <taxon>Rhabditomorpha</taxon>
        <taxon>Rhabditoidea</taxon>
        <taxon>Rhabditidae</taxon>
        <taxon>Peloderinae</taxon>
        <taxon>Caenorhabditis</taxon>
    </lineage>
</organism>
<keyword evidence="1" id="KW-1133">Transmembrane helix</keyword>
<keyword evidence="1" id="KW-0472">Membrane</keyword>
<accession>G0MT71</accession>
<dbReference type="Proteomes" id="UP000008068">
    <property type="component" value="Unassembled WGS sequence"/>
</dbReference>
<gene>
    <name evidence="2" type="ORF">CAEBREN_28432</name>
</gene>
<protein>
    <submittedName>
        <fullName evidence="2">Uncharacterized protein</fullName>
    </submittedName>
</protein>
<proteinExistence type="predicted"/>
<reference evidence="3" key="1">
    <citation type="submission" date="2011-07" db="EMBL/GenBank/DDBJ databases">
        <authorList>
            <consortium name="Caenorhabditis brenneri Sequencing and Analysis Consortium"/>
            <person name="Wilson R.K."/>
        </authorList>
    </citation>
    <scope>NUCLEOTIDE SEQUENCE [LARGE SCALE GENOMIC DNA]</scope>
    <source>
        <strain evidence="3">PB2801</strain>
    </source>
</reference>
<evidence type="ECO:0000313" key="2">
    <source>
        <dbReference type="EMBL" id="EGT43651.1"/>
    </source>
</evidence>
<dbReference type="EMBL" id="GL379811">
    <property type="protein sequence ID" value="EGT43651.1"/>
    <property type="molecule type" value="Genomic_DNA"/>
</dbReference>
<keyword evidence="1" id="KW-0812">Transmembrane</keyword>
<evidence type="ECO:0000313" key="3">
    <source>
        <dbReference type="Proteomes" id="UP000008068"/>
    </source>
</evidence>
<dbReference type="InParanoid" id="G0MT71"/>
<evidence type="ECO:0000256" key="1">
    <source>
        <dbReference type="SAM" id="Phobius"/>
    </source>
</evidence>